<organism evidence="5 6">
    <name type="scientific">Chrysochromulina tobinii</name>
    <dbReference type="NCBI Taxonomy" id="1460289"/>
    <lineage>
        <taxon>Eukaryota</taxon>
        <taxon>Haptista</taxon>
        <taxon>Haptophyta</taxon>
        <taxon>Prymnesiophyceae</taxon>
        <taxon>Prymnesiales</taxon>
        <taxon>Chrysochromulinaceae</taxon>
        <taxon>Chrysochromulina</taxon>
    </lineage>
</organism>
<dbReference type="EMBL" id="JWZX01000038">
    <property type="protein sequence ID" value="KOO53838.1"/>
    <property type="molecule type" value="Genomic_DNA"/>
</dbReference>
<dbReference type="Pfam" id="PF12796">
    <property type="entry name" value="Ank_2"/>
    <property type="match status" value="3"/>
</dbReference>
<evidence type="ECO:0000256" key="3">
    <source>
        <dbReference type="PROSITE-ProRule" id="PRU00023"/>
    </source>
</evidence>
<keyword evidence="2 3" id="KW-0040">ANK repeat</keyword>
<dbReference type="PANTHER" id="PTHR24198:SF165">
    <property type="entry name" value="ANKYRIN REPEAT-CONTAINING PROTEIN-RELATED"/>
    <property type="match status" value="1"/>
</dbReference>
<feature type="repeat" description="ANK" evidence="3">
    <location>
        <begin position="424"/>
        <end position="456"/>
    </location>
</feature>
<accession>A0A0M0LSV5</accession>
<dbReference type="PRINTS" id="PR01415">
    <property type="entry name" value="ANKYRIN"/>
</dbReference>
<feature type="region of interest" description="Disordered" evidence="4">
    <location>
        <begin position="1"/>
        <end position="24"/>
    </location>
</feature>
<proteinExistence type="predicted"/>
<evidence type="ECO:0000256" key="1">
    <source>
        <dbReference type="ARBA" id="ARBA00022737"/>
    </source>
</evidence>
<evidence type="ECO:0000256" key="4">
    <source>
        <dbReference type="SAM" id="MobiDB-lite"/>
    </source>
</evidence>
<dbReference type="SMART" id="SM00248">
    <property type="entry name" value="ANK"/>
    <property type="match status" value="9"/>
</dbReference>
<dbReference type="PROSITE" id="PS50088">
    <property type="entry name" value="ANK_REPEAT"/>
    <property type="match status" value="6"/>
</dbReference>
<feature type="repeat" description="ANK" evidence="3">
    <location>
        <begin position="258"/>
        <end position="290"/>
    </location>
</feature>
<gene>
    <name evidence="5" type="ORF">Ctob_013545</name>
</gene>
<dbReference type="InterPro" id="IPR002110">
    <property type="entry name" value="Ankyrin_rpt"/>
</dbReference>
<keyword evidence="6" id="KW-1185">Reference proteome</keyword>
<name>A0A0M0LSV5_9EUKA</name>
<dbReference type="InterPro" id="IPR036770">
    <property type="entry name" value="Ankyrin_rpt-contain_sf"/>
</dbReference>
<feature type="repeat" description="ANK" evidence="3">
    <location>
        <begin position="291"/>
        <end position="323"/>
    </location>
</feature>
<comment type="caution">
    <text evidence="5">The sequence shown here is derived from an EMBL/GenBank/DDBJ whole genome shotgun (WGS) entry which is preliminary data.</text>
</comment>
<evidence type="ECO:0000313" key="6">
    <source>
        <dbReference type="Proteomes" id="UP000037460"/>
    </source>
</evidence>
<feature type="repeat" description="ANK" evidence="3">
    <location>
        <begin position="324"/>
        <end position="356"/>
    </location>
</feature>
<keyword evidence="1" id="KW-0677">Repeat</keyword>
<dbReference type="PANTHER" id="PTHR24198">
    <property type="entry name" value="ANKYRIN REPEAT AND PROTEIN KINASE DOMAIN-CONTAINING PROTEIN"/>
    <property type="match status" value="1"/>
</dbReference>
<dbReference type="Pfam" id="PF00023">
    <property type="entry name" value="Ank"/>
    <property type="match status" value="1"/>
</dbReference>
<evidence type="ECO:0000313" key="5">
    <source>
        <dbReference type="EMBL" id="KOO53838.1"/>
    </source>
</evidence>
<dbReference type="Gene3D" id="1.25.40.20">
    <property type="entry name" value="Ankyrin repeat-containing domain"/>
    <property type="match status" value="4"/>
</dbReference>
<dbReference type="PROSITE" id="PS50297">
    <property type="entry name" value="ANK_REP_REGION"/>
    <property type="match status" value="6"/>
</dbReference>
<dbReference type="SUPFAM" id="SSF48403">
    <property type="entry name" value="Ankyrin repeat"/>
    <property type="match status" value="1"/>
</dbReference>
<evidence type="ECO:0000256" key="2">
    <source>
        <dbReference type="ARBA" id="ARBA00023043"/>
    </source>
</evidence>
<dbReference type="OrthoDB" id="6084525at2759"/>
<sequence length="618" mass="64021">MSEEPAELSASMAAPSFVRPPSPSVEKERLHVETCVHDEGVASVSPALQQLPAELIAVVFEHLCFDDVLAARATCARAYEIGRGVSRIVLHRKEQLCVPLLQPFGNCLICLELEGVVADWLPRLGCCLALLPRLTRLFIRRAKPIAAPSVSLAEASAALAGALQAGACRQLHHLNIDERLPEDRVMAVARAMQPEGGLLFGASHGYEAVIAEMLRRGASPEASLEDGASALIVACYHGGAPVHRLLTHGALVSARRLDGVSALIMASNRGHTRTVEALLEATADVNVAMKDGTTALHTATYKGHSSVVAALIAAGACVRARCHDGVAALLMAAKSGRDELVRMLLAAKAEVDAALRDGGTPLLAAAYKGHDACVAALLQHRAHVDAARADGLTPLCQASKAGHTRCVELLLEGGANVEAAGAVYGTTSLLMASKGGHKHIVELLLRHRADTEVAGRAYGTTSLVAAAHQGHAEVVCLLLHGRADPFKKLNDGATALSKAREAGHVEVVQVLLEAMGCQVYEPSSPSAAPSARAVSSAHAALDLGIGGAVSSTDAGGAYADLPEPWSAVSSAHVVPGSPVPGLPVPGLPVPGLPVPGLPEAWRGVEGGTSHGSYEPRQL</sequence>
<dbReference type="AlphaFoldDB" id="A0A0M0LSV5"/>
<feature type="repeat" description="ANK" evidence="3">
    <location>
        <begin position="390"/>
        <end position="422"/>
    </location>
</feature>
<feature type="repeat" description="ANK" evidence="3">
    <location>
        <begin position="357"/>
        <end position="389"/>
    </location>
</feature>
<protein>
    <submittedName>
        <fullName evidence="5">Ankyrin repeat protein</fullName>
    </submittedName>
</protein>
<dbReference type="Proteomes" id="UP000037460">
    <property type="component" value="Unassembled WGS sequence"/>
</dbReference>
<reference evidence="6" key="1">
    <citation type="journal article" date="2015" name="PLoS Genet.">
        <title>Genome Sequence and Transcriptome Analyses of Chrysochromulina tobin: Metabolic Tools for Enhanced Algal Fitness in the Prominent Order Prymnesiales (Haptophyceae).</title>
        <authorList>
            <person name="Hovde B.T."/>
            <person name="Deodato C.R."/>
            <person name="Hunsperger H.M."/>
            <person name="Ryken S.A."/>
            <person name="Yost W."/>
            <person name="Jha R.K."/>
            <person name="Patterson J."/>
            <person name="Monnat R.J. Jr."/>
            <person name="Barlow S.B."/>
            <person name="Starkenburg S.R."/>
            <person name="Cattolico R.A."/>
        </authorList>
    </citation>
    <scope>NUCLEOTIDE SEQUENCE</scope>
    <source>
        <strain evidence="6">CCMP291</strain>
    </source>
</reference>